<dbReference type="GO" id="GO:0005783">
    <property type="term" value="C:endoplasmic reticulum"/>
    <property type="evidence" value="ECO:0007669"/>
    <property type="project" value="TreeGrafter"/>
</dbReference>
<sequence>MAQMASADLHLTNWGTNFYWAATGIFNVAAIAFFAAGLASRKHLVRVLYFLSALSCYIACLAYFAMGANMGWTAVQVEFPRDHRLEAPPTRQVFWVRYIFWAVVTPLSTVMLSMLTDLSPQLITMEVVMSLLVIITGLVSALIPTSFKWAYFGYGAVPWAGVTYLVMRTGYQHISGKHPTRRGRYLVCAVFCMSLFLMYGVVWGLSEGGNVVSVDVEGLLYGLADLFGIGFNGLVVWAASV</sequence>
<dbReference type="Proteomes" id="UP000184383">
    <property type="component" value="Unassembled WGS sequence"/>
</dbReference>
<dbReference type="Gene3D" id="1.20.1070.10">
    <property type="entry name" value="Rhodopsin 7-helix transmembrane proteins"/>
    <property type="match status" value="1"/>
</dbReference>
<feature type="transmembrane region" description="Helical" evidence="6">
    <location>
        <begin position="218"/>
        <end position="239"/>
    </location>
</feature>
<evidence type="ECO:0000256" key="5">
    <source>
        <dbReference type="ARBA" id="ARBA00023136"/>
    </source>
</evidence>
<dbReference type="InterPro" id="IPR001425">
    <property type="entry name" value="Arc/bac/fun_rhodopsins"/>
</dbReference>
<proteinExistence type="inferred from homology"/>
<keyword evidence="8" id="KW-1185">Reference proteome</keyword>
<dbReference type="AlphaFoldDB" id="A0A1L9R8P1"/>
<evidence type="ECO:0000256" key="6">
    <source>
        <dbReference type="SAM" id="Phobius"/>
    </source>
</evidence>
<dbReference type="STRING" id="1073089.A0A1L9R8P1"/>
<protein>
    <submittedName>
        <fullName evidence="7">Uncharacterized protein</fullName>
    </submittedName>
</protein>
<dbReference type="GeneID" id="63752322"/>
<dbReference type="SUPFAM" id="SSF81321">
    <property type="entry name" value="Family A G protein-coupled receptor-like"/>
    <property type="match status" value="1"/>
</dbReference>
<dbReference type="GO" id="GO:0005886">
    <property type="term" value="C:plasma membrane"/>
    <property type="evidence" value="ECO:0007669"/>
    <property type="project" value="TreeGrafter"/>
</dbReference>
<evidence type="ECO:0000256" key="2">
    <source>
        <dbReference type="ARBA" id="ARBA00008130"/>
    </source>
</evidence>
<dbReference type="PRINTS" id="PR00251">
    <property type="entry name" value="BACTRLOPSIN"/>
</dbReference>
<accession>A0A1L9R8P1</accession>
<dbReference type="OrthoDB" id="536545at2759"/>
<feature type="transmembrane region" description="Helical" evidence="6">
    <location>
        <begin position="122"/>
        <end position="143"/>
    </location>
</feature>
<dbReference type="SMART" id="SM01021">
    <property type="entry name" value="Bac_rhodopsin"/>
    <property type="match status" value="1"/>
</dbReference>
<dbReference type="EMBL" id="KV878216">
    <property type="protein sequence ID" value="OJJ31279.1"/>
    <property type="molecule type" value="Genomic_DNA"/>
</dbReference>
<dbReference type="VEuPathDB" id="FungiDB:ASPWEDRAFT_45235"/>
<evidence type="ECO:0000313" key="7">
    <source>
        <dbReference type="EMBL" id="OJJ31279.1"/>
    </source>
</evidence>
<feature type="transmembrane region" description="Helical" evidence="6">
    <location>
        <begin position="95"/>
        <end position="115"/>
    </location>
</feature>
<comment type="subcellular location">
    <subcellularLocation>
        <location evidence="1">Membrane</location>
        <topology evidence="1">Multi-pass membrane protein</topology>
    </subcellularLocation>
</comment>
<evidence type="ECO:0000256" key="1">
    <source>
        <dbReference type="ARBA" id="ARBA00004141"/>
    </source>
</evidence>
<feature type="transmembrane region" description="Helical" evidence="6">
    <location>
        <begin position="149"/>
        <end position="166"/>
    </location>
</feature>
<name>A0A1L9R8P1_ASPWE</name>
<dbReference type="RefSeq" id="XP_040684956.1">
    <property type="nucleotide sequence ID" value="XM_040836474.1"/>
</dbReference>
<evidence type="ECO:0000256" key="4">
    <source>
        <dbReference type="ARBA" id="ARBA00022989"/>
    </source>
</evidence>
<feature type="transmembrane region" description="Helical" evidence="6">
    <location>
        <begin position="47"/>
        <end position="75"/>
    </location>
</feature>
<keyword evidence="4 6" id="KW-1133">Transmembrane helix</keyword>
<dbReference type="PANTHER" id="PTHR28286:SF1">
    <property type="entry name" value="30 KDA HEAT SHOCK PROTEIN-RELATED"/>
    <property type="match status" value="1"/>
</dbReference>
<feature type="transmembrane region" description="Helical" evidence="6">
    <location>
        <begin position="186"/>
        <end position="206"/>
    </location>
</feature>
<evidence type="ECO:0000313" key="8">
    <source>
        <dbReference type="Proteomes" id="UP000184383"/>
    </source>
</evidence>
<comment type="similarity">
    <text evidence="2">Belongs to the archaeal/bacterial/fungal opsin family.</text>
</comment>
<gene>
    <name evidence="7" type="ORF">ASPWEDRAFT_45235</name>
</gene>
<dbReference type="Pfam" id="PF01036">
    <property type="entry name" value="Bac_rhodopsin"/>
    <property type="match status" value="1"/>
</dbReference>
<keyword evidence="3 6" id="KW-0812">Transmembrane</keyword>
<reference evidence="8" key="1">
    <citation type="journal article" date="2017" name="Genome Biol.">
        <title>Comparative genomics reveals high biological diversity and specific adaptations in the industrially and medically important fungal genus Aspergillus.</title>
        <authorList>
            <person name="de Vries R.P."/>
            <person name="Riley R."/>
            <person name="Wiebenga A."/>
            <person name="Aguilar-Osorio G."/>
            <person name="Amillis S."/>
            <person name="Uchima C.A."/>
            <person name="Anderluh G."/>
            <person name="Asadollahi M."/>
            <person name="Askin M."/>
            <person name="Barry K."/>
            <person name="Battaglia E."/>
            <person name="Bayram O."/>
            <person name="Benocci T."/>
            <person name="Braus-Stromeyer S.A."/>
            <person name="Caldana C."/>
            <person name="Canovas D."/>
            <person name="Cerqueira G.C."/>
            <person name="Chen F."/>
            <person name="Chen W."/>
            <person name="Choi C."/>
            <person name="Clum A."/>
            <person name="Dos Santos R.A."/>
            <person name="Damasio A.R."/>
            <person name="Diallinas G."/>
            <person name="Emri T."/>
            <person name="Fekete E."/>
            <person name="Flipphi M."/>
            <person name="Freyberg S."/>
            <person name="Gallo A."/>
            <person name="Gournas C."/>
            <person name="Habgood R."/>
            <person name="Hainaut M."/>
            <person name="Harispe M.L."/>
            <person name="Henrissat B."/>
            <person name="Hilden K.S."/>
            <person name="Hope R."/>
            <person name="Hossain A."/>
            <person name="Karabika E."/>
            <person name="Karaffa L."/>
            <person name="Karanyi Z."/>
            <person name="Krasevec N."/>
            <person name="Kuo A."/>
            <person name="Kusch H."/>
            <person name="LaButti K."/>
            <person name="Lagendijk E.L."/>
            <person name="Lapidus A."/>
            <person name="Levasseur A."/>
            <person name="Lindquist E."/>
            <person name="Lipzen A."/>
            <person name="Logrieco A.F."/>
            <person name="MacCabe A."/>
            <person name="Maekelae M.R."/>
            <person name="Malavazi I."/>
            <person name="Melin P."/>
            <person name="Meyer V."/>
            <person name="Mielnichuk N."/>
            <person name="Miskei M."/>
            <person name="Molnar A.P."/>
            <person name="Mule G."/>
            <person name="Ngan C.Y."/>
            <person name="Orejas M."/>
            <person name="Orosz E."/>
            <person name="Ouedraogo J.P."/>
            <person name="Overkamp K.M."/>
            <person name="Park H.-S."/>
            <person name="Perrone G."/>
            <person name="Piumi F."/>
            <person name="Punt P.J."/>
            <person name="Ram A.F."/>
            <person name="Ramon A."/>
            <person name="Rauscher S."/>
            <person name="Record E."/>
            <person name="Riano-Pachon D.M."/>
            <person name="Robert V."/>
            <person name="Roehrig J."/>
            <person name="Ruller R."/>
            <person name="Salamov A."/>
            <person name="Salih N.S."/>
            <person name="Samson R.A."/>
            <person name="Sandor E."/>
            <person name="Sanguinetti M."/>
            <person name="Schuetze T."/>
            <person name="Sepcic K."/>
            <person name="Shelest E."/>
            <person name="Sherlock G."/>
            <person name="Sophianopoulou V."/>
            <person name="Squina F.M."/>
            <person name="Sun H."/>
            <person name="Susca A."/>
            <person name="Todd R.B."/>
            <person name="Tsang A."/>
            <person name="Unkles S.E."/>
            <person name="van de Wiele N."/>
            <person name="van Rossen-Uffink D."/>
            <person name="Oliveira J.V."/>
            <person name="Vesth T.C."/>
            <person name="Visser J."/>
            <person name="Yu J.-H."/>
            <person name="Zhou M."/>
            <person name="Andersen M.R."/>
            <person name="Archer D.B."/>
            <person name="Baker S.E."/>
            <person name="Benoit I."/>
            <person name="Brakhage A.A."/>
            <person name="Braus G.H."/>
            <person name="Fischer R."/>
            <person name="Frisvad J.C."/>
            <person name="Goldman G.H."/>
            <person name="Houbraken J."/>
            <person name="Oakley B."/>
            <person name="Pocsi I."/>
            <person name="Scazzocchio C."/>
            <person name="Seiboth B."/>
            <person name="vanKuyk P.A."/>
            <person name="Wortman J."/>
            <person name="Dyer P.S."/>
            <person name="Grigoriev I.V."/>
        </authorList>
    </citation>
    <scope>NUCLEOTIDE SEQUENCE [LARGE SCALE GENOMIC DNA]</scope>
    <source>
        <strain evidence="8">DTO 134E9</strain>
    </source>
</reference>
<feature type="transmembrane region" description="Helical" evidence="6">
    <location>
        <begin position="18"/>
        <end position="40"/>
    </location>
</feature>
<dbReference type="PANTHER" id="PTHR28286">
    <property type="match status" value="1"/>
</dbReference>
<keyword evidence="5 6" id="KW-0472">Membrane</keyword>
<evidence type="ECO:0000256" key="3">
    <source>
        <dbReference type="ARBA" id="ARBA00022692"/>
    </source>
</evidence>
<organism evidence="7 8">
    <name type="scientific">Aspergillus wentii DTO 134E9</name>
    <dbReference type="NCBI Taxonomy" id="1073089"/>
    <lineage>
        <taxon>Eukaryota</taxon>
        <taxon>Fungi</taxon>
        <taxon>Dikarya</taxon>
        <taxon>Ascomycota</taxon>
        <taxon>Pezizomycotina</taxon>
        <taxon>Eurotiomycetes</taxon>
        <taxon>Eurotiomycetidae</taxon>
        <taxon>Eurotiales</taxon>
        <taxon>Aspergillaceae</taxon>
        <taxon>Aspergillus</taxon>
        <taxon>Aspergillus subgen. Cremei</taxon>
    </lineage>
</organism>